<organism evidence="1 2">
    <name type="scientific">Thioalkalivibrio paradoxus ARh 1</name>
    <dbReference type="NCBI Taxonomy" id="713585"/>
    <lineage>
        <taxon>Bacteria</taxon>
        <taxon>Pseudomonadati</taxon>
        <taxon>Pseudomonadota</taxon>
        <taxon>Gammaproteobacteria</taxon>
        <taxon>Chromatiales</taxon>
        <taxon>Ectothiorhodospiraceae</taxon>
        <taxon>Thioalkalivibrio</taxon>
    </lineage>
</organism>
<dbReference type="RefSeq" id="WP_006748645.1">
    <property type="nucleotide sequence ID" value="NZ_CP007029.1"/>
</dbReference>
<dbReference type="Proteomes" id="UP000005289">
    <property type="component" value="Chromosome"/>
</dbReference>
<dbReference type="Gene3D" id="2.60.120.430">
    <property type="entry name" value="Galactose-binding lectin"/>
    <property type="match status" value="1"/>
</dbReference>
<evidence type="ECO:0000313" key="2">
    <source>
        <dbReference type="Proteomes" id="UP000005289"/>
    </source>
</evidence>
<dbReference type="OrthoDB" id="4378831at2"/>
<proteinExistence type="predicted"/>
<sequence>MNVDPQPAPDPRLRRLEPGMSLTIDVDPRALYVPTGLVLGAGERYRLTADGKWRDGFVTCGPEGWGRGWPTRFNRLPGQPFFLLCGCPGRNDQHAFAVGTARDWEVPDAADPDGLALYLFANDWRWMYWNNRALTAQRGGPLRVTITRLP</sequence>
<dbReference type="AlphaFoldDB" id="W0DT17"/>
<accession>W0DT17</accession>
<evidence type="ECO:0000313" key="1">
    <source>
        <dbReference type="EMBL" id="AHF00016.1"/>
    </source>
</evidence>
<dbReference type="EMBL" id="CP007029">
    <property type="protein sequence ID" value="AHF00016.1"/>
    <property type="molecule type" value="Genomic_DNA"/>
</dbReference>
<keyword evidence="2" id="KW-1185">Reference proteome</keyword>
<dbReference type="HOGENOM" id="CLU_1831024_0_0_6"/>
<name>W0DT17_9GAMM</name>
<dbReference type="KEGG" id="tti:THITH_06530"/>
<protein>
    <submittedName>
        <fullName evidence="1">Uncharacterized protein</fullName>
    </submittedName>
</protein>
<gene>
    <name evidence="1" type="ORF">THITH_06530</name>
</gene>
<reference evidence="1 2" key="1">
    <citation type="submission" date="2013-12" db="EMBL/GenBank/DDBJ databases">
        <authorList>
            <consortium name="DOE Joint Genome Institute"/>
            <person name="Muyzer G."/>
            <person name="Huntemann M."/>
            <person name="Han J."/>
            <person name="Chen A."/>
            <person name="Kyrpides N."/>
            <person name="Mavromatis K."/>
            <person name="Markowitz V."/>
            <person name="Palaniappan K."/>
            <person name="Ivanova N."/>
            <person name="Schaumberg A."/>
            <person name="Pati A."/>
            <person name="Liolios K."/>
            <person name="Nordberg H.P."/>
            <person name="Cantor M.N."/>
            <person name="Hua S.X."/>
            <person name="Woyke T."/>
        </authorList>
    </citation>
    <scope>NUCLEOTIDE SEQUENCE [LARGE SCALE GENOMIC DNA]</scope>
    <source>
        <strain evidence="1 2">ARh 1</strain>
    </source>
</reference>